<evidence type="ECO:0000313" key="3">
    <source>
        <dbReference type="Proteomes" id="UP000008461"/>
    </source>
</evidence>
<gene>
    <name evidence="2" type="ordered locus">Halhy_3547</name>
</gene>
<dbReference type="STRING" id="760192.Halhy_3547"/>
<proteinExistence type="predicted"/>
<dbReference type="KEGG" id="hhy:Halhy_3547"/>
<name>F4KXP1_HALH1</name>
<protein>
    <recommendedName>
        <fullName evidence="4">Outer membrane protein beta-barrel domain-containing protein</fullName>
    </recommendedName>
</protein>
<evidence type="ECO:0000313" key="2">
    <source>
        <dbReference type="EMBL" id="AEE51402.1"/>
    </source>
</evidence>
<keyword evidence="1" id="KW-0732">Signal</keyword>
<evidence type="ECO:0000256" key="1">
    <source>
        <dbReference type="SAM" id="SignalP"/>
    </source>
</evidence>
<feature type="chain" id="PRO_5003310431" description="Outer membrane protein beta-barrel domain-containing protein" evidence="1">
    <location>
        <begin position="21"/>
        <end position="214"/>
    </location>
</feature>
<organism evidence="2 3">
    <name type="scientific">Haliscomenobacter hydrossis (strain ATCC 27775 / DSM 1100 / LMG 10767 / O)</name>
    <dbReference type="NCBI Taxonomy" id="760192"/>
    <lineage>
        <taxon>Bacteria</taxon>
        <taxon>Pseudomonadati</taxon>
        <taxon>Bacteroidota</taxon>
        <taxon>Saprospiria</taxon>
        <taxon>Saprospirales</taxon>
        <taxon>Haliscomenobacteraceae</taxon>
        <taxon>Haliscomenobacter</taxon>
    </lineage>
</organism>
<keyword evidence="3" id="KW-1185">Reference proteome</keyword>
<feature type="signal peptide" evidence="1">
    <location>
        <begin position="1"/>
        <end position="20"/>
    </location>
</feature>
<accession>F4KXP1</accession>
<reference key="2">
    <citation type="submission" date="2011-04" db="EMBL/GenBank/DDBJ databases">
        <title>Complete sequence of chromosome of Haliscomenobacter hydrossis DSM 1100.</title>
        <authorList>
            <consortium name="US DOE Joint Genome Institute (JGI-PGF)"/>
            <person name="Lucas S."/>
            <person name="Han J."/>
            <person name="Lapidus A."/>
            <person name="Bruce D."/>
            <person name="Goodwin L."/>
            <person name="Pitluck S."/>
            <person name="Peters L."/>
            <person name="Kyrpides N."/>
            <person name="Mavromatis K."/>
            <person name="Ivanova N."/>
            <person name="Ovchinnikova G."/>
            <person name="Pagani I."/>
            <person name="Daligault H."/>
            <person name="Detter J.C."/>
            <person name="Han C."/>
            <person name="Land M."/>
            <person name="Hauser L."/>
            <person name="Markowitz V."/>
            <person name="Cheng J.-F."/>
            <person name="Hugenholtz P."/>
            <person name="Woyke T."/>
            <person name="Wu D."/>
            <person name="Verbarg S."/>
            <person name="Frueling A."/>
            <person name="Brambilla E."/>
            <person name="Klenk H.-P."/>
            <person name="Eisen J.A."/>
        </authorList>
    </citation>
    <scope>NUCLEOTIDE SEQUENCE</scope>
    <source>
        <strain>DSM 1100</strain>
    </source>
</reference>
<dbReference type="AlphaFoldDB" id="F4KXP1"/>
<reference evidence="2 3" key="1">
    <citation type="journal article" date="2011" name="Stand. Genomic Sci.">
        <title>Complete genome sequence of Haliscomenobacter hydrossis type strain (O).</title>
        <authorList>
            <consortium name="US DOE Joint Genome Institute (JGI-PGF)"/>
            <person name="Daligault H."/>
            <person name="Lapidus A."/>
            <person name="Zeytun A."/>
            <person name="Nolan M."/>
            <person name="Lucas S."/>
            <person name="Del Rio T.G."/>
            <person name="Tice H."/>
            <person name="Cheng J.F."/>
            <person name="Tapia R."/>
            <person name="Han C."/>
            <person name="Goodwin L."/>
            <person name="Pitluck S."/>
            <person name="Liolios K."/>
            <person name="Pagani I."/>
            <person name="Ivanova N."/>
            <person name="Huntemann M."/>
            <person name="Mavromatis K."/>
            <person name="Mikhailova N."/>
            <person name="Pati A."/>
            <person name="Chen A."/>
            <person name="Palaniappan K."/>
            <person name="Land M."/>
            <person name="Hauser L."/>
            <person name="Brambilla E.M."/>
            <person name="Rohde M."/>
            <person name="Verbarg S."/>
            <person name="Goker M."/>
            <person name="Bristow J."/>
            <person name="Eisen J.A."/>
            <person name="Markowitz V."/>
            <person name="Hugenholtz P."/>
            <person name="Kyrpides N.C."/>
            <person name="Klenk H.P."/>
            <person name="Woyke T."/>
        </authorList>
    </citation>
    <scope>NUCLEOTIDE SEQUENCE [LARGE SCALE GENOMIC DNA]</scope>
    <source>
        <strain evidence="3">ATCC 27775 / DSM 1100 / LMG 10767 / O</strain>
    </source>
</reference>
<dbReference type="RefSeq" id="WP_013765942.1">
    <property type="nucleotide sequence ID" value="NC_015510.1"/>
</dbReference>
<evidence type="ECO:0008006" key="4">
    <source>
        <dbReference type="Google" id="ProtNLM"/>
    </source>
</evidence>
<dbReference type="EMBL" id="CP002691">
    <property type="protein sequence ID" value="AEE51402.1"/>
    <property type="molecule type" value="Genomic_DNA"/>
</dbReference>
<dbReference type="Proteomes" id="UP000008461">
    <property type="component" value="Chromosome"/>
</dbReference>
<dbReference type="HOGENOM" id="CLU_1287331_0_0_10"/>
<sequence>MLRRVCLLLLLTMVWRALPAQDTLLYWPKVELGMNITQTLAGFFNAGSQGLPTDPYLFSVKFPGVRNAIRTGFNLRLRNREEATTTGQRLINDLNVNVRAGLEWRKMLNKRFSFFYGIDAVMRYQKEEVDFNTGGGTIELGSNSTGFGGGPMLGLMFHITPKILLTTESSMYAIASSGSEKEQVDPSIPPTEQKIRQFELLPSIPNSLYVFFRF</sequence>